<accession>A0ABW4ARB9</accession>
<gene>
    <name evidence="1" type="ORF">ACFQ5G_49015</name>
</gene>
<proteinExistence type="predicted"/>
<dbReference type="Gene3D" id="2.30.110.10">
    <property type="entry name" value="Electron Transport, Fmn-binding Protein, Chain A"/>
    <property type="match status" value="1"/>
</dbReference>
<keyword evidence="2" id="KW-1185">Reference proteome</keyword>
<organism evidence="1 2">
    <name type="scientific">Actinoplanes sichuanensis</name>
    <dbReference type="NCBI Taxonomy" id="512349"/>
    <lineage>
        <taxon>Bacteria</taxon>
        <taxon>Bacillati</taxon>
        <taxon>Actinomycetota</taxon>
        <taxon>Actinomycetes</taxon>
        <taxon>Micromonosporales</taxon>
        <taxon>Micromonosporaceae</taxon>
        <taxon>Actinoplanes</taxon>
    </lineage>
</organism>
<comment type="caution">
    <text evidence="1">The sequence shown here is derived from an EMBL/GenBank/DDBJ whole genome shotgun (WGS) entry which is preliminary data.</text>
</comment>
<dbReference type="SUPFAM" id="SSF50475">
    <property type="entry name" value="FMN-binding split barrel"/>
    <property type="match status" value="1"/>
</dbReference>
<dbReference type="RefSeq" id="WP_317791839.1">
    <property type="nucleotide sequence ID" value="NZ_AP028461.1"/>
</dbReference>
<name>A0ABW4ARB9_9ACTN</name>
<evidence type="ECO:0000313" key="2">
    <source>
        <dbReference type="Proteomes" id="UP001597183"/>
    </source>
</evidence>
<evidence type="ECO:0000313" key="1">
    <source>
        <dbReference type="EMBL" id="MFD1373324.1"/>
    </source>
</evidence>
<protein>
    <submittedName>
        <fullName evidence="1">Uncharacterized protein</fullName>
    </submittedName>
</protein>
<sequence length="319" mass="33581">MTLWSETAQTVMAGDLVTVFAYGTPAGGVIAIPVSPTGLADRAAGTIGVTTSLAFSHKLRHILRDPRVAMAYHTREHGFGASAGDGFVLAQGVAAVGLTPSPARLAALAPQVARFLGDTPAGPFWDWLLREYHEQRVVIDIAVERVTEAPAPVPVLASQPPPSRGSTPRHDPAKLFRQVARLPHRVLAYRGEDGFPVIVPVRVTGHSAAGLLLEGPLPAGARRAAFTAHSFGPQAIGLSNRICTGWLDVTAGVAVYAPHTVGGFTSPPLRRVQLAVNGAMAKNGIRRARRDGTLEELARMTPVVAHHPDRPPNTAPGDG</sequence>
<dbReference type="EMBL" id="JBHTMK010000065">
    <property type="protein sequence ID" value="MFD1373324.1"/>
    <property type="molecule type" value="Genomic_DNA"/>
</dbReference>
<dbReference type="Proteomes" id="UP001597183">
    <property type="component" value="Unassembled WGS sequence"/>
</dbReference>
<dbReference type="InterPro" id="IPR012349">
    <property type="entry name" value="Split_barrel_FMN-bd"/>
</dbReference>
<reference evidence="2" key="1">
    <citation type="journal article" date="2019" name="Int. J. Syst. Evol. Microbiol.">
        <title>The Global Catalogue of Microorganisms (GCM) 10K type strain sequencing project: providing services to taxonomists for standard genome sequencing and annotation.</title>
        <authorList>
            <consortium name="The Broad Institute Genomics Platform"/>
            <consortium name="The Broad Institute Genome Sequencing Center for Infectious Disease"/>
            <person name="Wu L."/>
            <person name="Ma J."/>
        </authorList>
    </citation>
    <scope>NUCLEOTIDE SEQUENCE [LARGE SCALE GENOMIC DNA]</scope>
    <source>
        <strain evidence="2">CCM 7526</strain>
    </source>
</reference>